<dbReference type="NCBIfam" id="NF046112">
    <property type="entry name" value="MSMEG_6209_Nter"/>
    <property type="match status" value="1"/>
</dbReference>
<dbReference type="Proteomes" id="UP000613974">
    <property type="component" value="Unassembled WGS sequence"/>
</dbReference>
<name>A0ABQ3SIR8_9ACTN</name>
<evidence type="ECO:0000313" key="3">
    <source>
        <dbReference type="Proteomes" id="UP000613974"/>
    </source>
</evidence>
<accession>A0ABQ3SIR8</accession>
<sequence length="108" mass="11560">MAPATLQGAERTEDSPALDDPGAHAPEETRGWSPTPEELASVRTTVARLKAAYPSVDADTVEAAVTAAYDSFGQARVRKYVPILAERRARKALAAARSTPDVAGRRER</sequence>
<feature type="compositionally biased region" description="Basic and acidic residues" evidence="1">
    <location>
        <begin position="21"/>
        <end position="30"/>
    </location>
</feature>
<reference evidence="3" key="1">
    <citation type="submission" date="2023-07" db="EMBL/GenBank/DDBJ databases">
        <title>Whole genome shotgun sequence of Streptomyces nojiriensis NBRC 13794.</title>
        <authorList>
            <person name="Komaki H."/>
            <person name="Tamura T."/>
        </authorList>
    </citation>
    <scope>NUCLEOTIDE SEQUENCE [LARGE SCALE GENOMIC DNA]</scope>
    <source>
        <strain evidence="3">NBRC 13794</strain>
    </source>
</reference>
<protein>
    <submittedName>
        <fullName evidence="2">Uncharacterized protein</fullName>
    </submittedName>
</protein>
<dbReference type="EMBL" id="BNEC01000003">
    <property type="protein sequence ID" value="GHI68026.1"/>
    <property type="molecule type" value="Genomic_DNA"/>
</dbReference>
<feature type="region of interest" description="Disordered" evidence="1">
    <location>
        <begin position="1"/>
        <end position="39"/>
    </location>
</feature>
<evidence type="ECO:0000256" key="1">
    <source>
        <dbReference type="SAM" id="MobiDB-lite"/>
    </source>
</evidence>
<dbReference type="GeneID" id="95594333"/>
<comment type="caution">
    <text evidence="2">The sequence shown here is derived from an EMBL/GenBank/DDBJ whole genome shotgun (WGS) entry which is preliminary data.</text>
</comment>
<evidence type="ECO:0000313" key="2">
    <source>
        <dbReference type="EMBL" id="GHI68026.1"/>
    </source>
</evidence>
<organism evidence="2 3">
    <name type="scientific">Streptomyces nojiriensis</name>
    <dbReference type="NCBI Taxonomy" id="66374"/>
    <lineage>
        <taxon>Bacteria</taxon>
        <taxon>Bacillati</taxon>
        <taxon>Actinomycetota</taxon>
        <taxon>Actinomycetes</taxon>
        <taxon>Kitasatosporales</taxon>
        <taxon>Streptomycetaceae</taxon>
        <taxon>Streptomyces</taxon>
    </lineage>
</organism>
<dbReference type="RefSeq" id="WP_202185958.1">
    <property type="nucleotide sequence ID" value="NZ_BMRL01000017.1"/>
</dbReference>
<dbReference type="Gene3D" id="1.10.8.1060">
    <property type="entry name" value="Corynebacterium glutamicum thioredoxin-dependent arsenate reductase, N-terminal domain"/>
    <property type="match status" value="1"/>
</dbReference>
<keyword evidence="3" id="KW-1185">Reference proteome</keyword>
<proteinExistence type="predicted"/>
<gene>
    <name evidence="2" type="ORF">Snoj_19440</name>
</gene>